<evidence type="ECO:0000256" key="10">
    <source>
        <dbReference type="SAM" id="MobiDB-lite"/>
    </source>
</evidence>
<dbReference type="GO" id="GO:0005634">
    <property type="term" value="C:nucleus"/>
    <property type="evidence" value="ECO:0007669"/>
    <property type="project" value="UniProtKB-SubCell"/>
</dbReference>
<accession>A0AAV2PVJ0</accession>
<evidence type="ECO:0000313" key="13">
    <source>
        <dbReference type="Proteomes" id="UP001497623"/>
    </source>
</evidence>
<evidence type="ECO:0000256" key="7">
    <source>
        <dbReference type="ARBA" id="ARBA00023163"/>
    </source>
</evidence>
<dbReference type="PANTHER" id="PTHR14196:SF0">
    <property type="entry name" value="PROTEIN BOWEL"/>
    <property type="match status" value="1"/>
</dbReference>
<keyword evidence="8" id="KW-0539">Nucleus</keyword>
<evidence type="ECO:0000256" key="2">
    <source>
        <dbReference type="ARBA" id="ARBA00022723"/>
    </source>
</evidence>
<dbReference type="Proteomes" id="UP001497623">
    <property type="component" value="Unassembled WGS sequence"/>
</dbReference>
<dbReference type="AlphaFoldDB" id="A0AAV2PVJ0"/>
<feature type="non-terminal residue" evidence="12">
    <location>
        <position position="1"/>
    </location>
</feature>
<dbReference type="FunFam" id="3.30.160.60:FF:000145">
    <property type="entry name" value="Zinc finger protein 574"/>
    <property type="match status" value="1"/>
</dbReference>
<dbReference type="GO" id="GO:0000981">
    <property type="term" value="F:DNA-binding transcription factor activity, RNA polymerase II-specific"/>
    <property type="evidence" value="ECO:0007669"/>
    <property type="project" value="TreeGrafter"/>
</dbReference>
<evidence type="ECO:0000256" key="9">
    <source>
        <dbReference type="PROSITE-ProRule" id="PRU00042"/>
    </source>
</evidence>
<evidence type="ECO:0000256" key="3">
    <source>
        <dbReference type="ARBA" id="ARBA00022737"/>
    </source>
</evidence>
<dbReference type="Pfam" id="PF00096">
    <property type="entry name" value="zf-C2H2"/>
    <property type="match status" value="1"/>
</dbReference>
<dbReference type="InterPro" id="IPR013087">
    <property type="entry name" value="Znf_C2H2_type"/>
</dbReference>
<keyword evidence="4 9" id="KW-0863">Zinc-finger</keyword>
<evidence type="ECO:0000256" key="8">
    <source>
        <dbReference type="ARBA" id="ARBA00023242"/>
    </source>
</evidence>
<keyword evidence="6" id="KW-0805">Transcription regulation</keyword>
<dbReference type="Gene3D" id="3.30.160.60">
    <property type="entry name" value="Classic Zinc Finger"/>
    <property type="match status" value="1"/>
</dbReference>
<evidence type="ECO:0000313" key="12">
    <source>
        <dbReference type="EMBL" id="CAL4065994.1"/>
    </source>
</evidence>
<feature type="compositionally biased region" description="Acidic residues" evidence="10">
    <location>
        <begin position="10"/>
        <end position="21"/>
    </location>
</feature>
<keyword evidence="5" id="KW-0862">Zinc</keyword>
<keyword evidence="2" id="KW-0479">Metal-binding</keyword>
<protein>
    <recommendedName>
        <fullName evidence="11">C2H2-type domain-containing protein</fullName>
    </recommendedName>
</protein>
<evidence type="ECO:0000256" key="4">
    <source>
        <dbReference type="ARBA" id="ARBA00022771"/>
    </source>
</evidence>
<feature type="domain" description="C2H2-type" evidence="11">
    <location>
        <begin position="81"/>
        <end position="108"/>
    </location>
</feature>
<dbReference type="PROSITE" id="PS00028">
    <property type="entry name" value="ZINC_FINGER_C2H2_1"/>
    <property type="match status" value="1"/>
</dbReference>
<dbReference type="EMBL" id="CAXKWB010001993">
    <property type="protein sequence ID" value="CAL4065994.1"/>
    <property type="molecule type" value="Genomic_DNA"/>
</dbReference>
<evidence type="ECO:0000256" key="5">
    <source>
        <dbReference type="ARBA" id="ARBA00022833"/>
    </source>
</evidence>
<sequence length="114" mass="13085">DVNSKRVIDDSVDDSEDDSEELQLQTIPLEIKMEEGKFEDFPVEHFLNQSMEVSKSNVPVEHFLNQSMPVTKSNVKPSKIFPCSVCGKEFKAKRDLERHMQTHTGERPFPCTIC</sequence>
<dbReference type="SMART" id="SM00355">
    <property type="entry name" value="ZnF_C2H2"/>
    <property type="match status" value="1"/>
</dbReference>
<keyword evidence="13" id="KW-1185">Reference proteome</keyword>
<organism evidence="12 13">
    <name type="scientific">Meganyctiphanes norvegica</name>
    <name type="common">Northern krill</name>
    <name type="synonym">Thysanopoda norvegica</name>
    <dbReference type="NCBI Taxonomy" id="48144"/>
    <lineage>
        <taxon>Eukaryota</taxon>
        <taxon>Metazoa</taxon>
        <taxon>Ecdysozoa</taxon>
        <taxon>Arthropoda</taxon>
        <taxon>Crustacea</taxon>
        <taxon>Multicrustacea</taxon>
        <taxon>Malacostraca</taxon>
        <taxon>Eumalacostraca</taxon>
        <taxon>Eucarida</taxon>
        <taxon>Euphausiacea</taxon>
        <taxon>Euphausiidae</taxon>
        <taxon>Meganyctiphanes</taxon>
    </lineage>
</organism>
<proteinExistence type="predicted"/>
<comment type="subcellular location">
    <subcellularLocation>
        <location evidence="1">Nucleus</location>
    </subcellularLocation>
</comment>
<dbReference type="PROSITE" id="PS50157">
    <property type="entry name" value="ZINC_FINGER_C2H2_2"/>
    <property type="match status" value="1"/>
</dbReference>
<name>A0AAV2PVJ0_MEGNR</name>
<evidence type="ECO:0000256" key="1">
    <source>
        <dbReference type="ARBA" id="ARBA00004123"/>
    </source>
</evidence>
<feature type="non-terminal residue" evidence="12">
    <location>
        <position position="114"/>
    </location>
</feature>
<comment type="caution">
    <text evidence="12">The sequence shown here is derived from an EMBL/GenBank/DDBJ whole genome shotgun (WGS) entry which is preliminary data.</text>
</comment>
<keyword evidence="3" id="KW-0677">Repeat</keyword>
<feature type="region of interest" description="Disordered" evidence="10">
    <location>
        <begin position="1"/>
        <end position="21"/>
    </location>
</feature>
<dbReference type="InterPro" id="IPR050717">
    <property type="entry name" value="C2H2-ZF_Transcription_Reg"/>
</dbReference>
<keyword evidence="7" id="KW-0804">Transcription</keyword>
<dbReference type="GO" id="GO:0008270">
    <property type="term" value="F:zinc ion binding"/>
    <property type="evidence" value="ECO:0007669"/>
    <property type="project" value="UniProtKB-KW"/>
</dbReference>
<evidence type="ECO:0000259" key="11">
    <source>
        <dbReference type="PROSITE" id="PS50157"/>
    </source>
</evidence>
<dbReference type="PANTHER" id="PTHR14196">
    <property type="entry name" value="ODD-SKIPPED - RELATED"/>
    <property type="match status" value="1"/>
</dbReference>
<dbReference type="InterPro" id="IPR036236">
    <property type="entry name" value="Znf_C2H2_sf"/>
</dbReference>
<dbReference type="GO" id="GO:0000977">
    <property type="term" value="F:RNA polymerase II transcription regulatory region sequence-specific DNA binding"/>
    <property type="evidence" value="ECO:0007669"/>
    <property type="project" value="TreeGrafter"/>
</dbReference>
<reference evidence="12 13" key="1">
    <citation type="submission" date="2024-05" db="EMBL/GenBank/DDBJ databases">
        <authorList>
            <person name="Wallberg A."/>
        </authorList>
    </citation>
    <scope>NUCLEOTIDE SEQUENCE [LARGE SCALE GENOMIC DNA]</scope>
</reference>
<gene>
    <name evidence="12" type="ORF">MNOR_LOCUS5241</name>
</gene>
<evidence type="ECO:0000256" key="6">
    <source>
        <dbReference type="ARBA" id="ARBA00023015"/>
    </source>
</evidence>
<dbReference type="SUPFAM" id="SSF57667">
    <property type="entry name" value="beta-beta-alpha zinc fingers"/>
    <property type="match status" value="1"/>
</dbReference>